<evidence type="ECO:0000313" key="2">
    <source>
        <dbReference type="EMBL" id="KZP06365.1"/>
    </source>
</evidence>
<accession>A0A167WQF8</accession>
<gene>
    <name evidence="2" type="ORF">FIBSPDRAFT_323406</name>
</gene>
<name>A0A167WQF8_9AGAM</name>
<evidence type="ECO:0000313" key="3">
    <source>
        <dbReference type="Proteomes" id="UP000076532"/>
    </source>
</evidence>
<reference evidence="2 3" key="1">
    <citation type="journal article" date="2016" name="Mol. Biol. Evol.">
        <title>Comparative Genomics of Early-Diverging Mushroom-Forming Fungi Provides Insights into the Origins of Lignocellulose Decay Capabilities.</title>
        <authorList>
            <person name="Nagy L.G."/>
            <person name="Riley R."/>
            <person name="Tritt A."/>
            <person name="Adam C."/>
            <person name="Daum C."/>
            <person name="Floudas D."/>
            <person name="Sun H."/>
            <person name="Yadav J.S."/>
            <person name="Pangilinan J."/>
            <person name="Larsson K.H."/>
            <person name="Matsuura K."/>
            <person name="Barry K."/>
            <person name="Labutti K."/>
            <person name="Kuo R."/>
            <person name="Ohm R.A."/>
            <person name="Bhattacharya S.S."/>
            <person name="Shirouzu T."/>
            <person name="Yoshinaga Y."/>
            <person name="Martin F.M."/>
            <person name="Grigoriev I.V."/>
            <person name="Hibbett D.S."/>
        </authorList>
    </citation>
    <scope>NUCLEOTIDE SEQUENCE [LARGE SCALE GENOMIC DNA]</scope>
    <source>
        <strain evidence="2 3">CBS 109695</strain>
    </source>
</reference>
<dbReference type="EMBL" id="KV417791">
    <property type="protein sequence ID" value="KZP06365.1"/>
    <property type="molecule type" value="Genomic_DNA"/>
</dbReference>
<feature type="region of interest" description="Disordered" evidence="1">
    <location>
        <begin position="74"/>
        <end position="118"/>
    </location>
</feature>
<dbReference type="AlphaFoldDB" id="A0A167WQF8"/>
<sequence length="118" mass="13156">MFSYLLTTRFAIIAPTCGPSSYARTQPTHITHVPTNLPCTPTCSPHLDPTHTHTQPTRVLAHQSAPLRIRTLLTRPRSISLPSPIRTPSPQGLPQPHARSPARKQLMLDPRPRTYTRA</sequence>
<organism evidence="2 3">
    <name type="scientific">Athelia psychrophila</name>
    <dbReference type="NCBI Taxonomy" id="1759441"/>
    <lineage>
        <taxon>Eukaryota</taxon>
        <taxon>Fungi</taxon>
        <taxon>Dikarya</taxon>
        <taxon>Basidiomycota</taxon>
        <taxon>Agaricomycotina</taxon>
        <taxon>Agaricomycetes</taxon>
        <taxon>Agaricomycetidae</taxon>
        <taxon>Atheliales</taxon>
        <taxon>Atheliaceae</taxon>
        <taxon>Athelia</taxon>
    </lineage>
</organism>
<dbReference type="Proteomes" id="UP000076532">
    <property type="component" value="Unassembled WGS sequence"/>
</dbReference>
<evidence type="ECO:0000256" key="1">
    <source>
        <dbReference type="SAM" id="MobiDB-lite"/>
    </source>
</evidence>
<keyword evidence="3" id="KW-1185">Reference proteome</keyword>
<proteinExistence type="predicted"/>
<protein>
    <submittedName>
        <fullName evidence="2">Uncharacterized protein</fullName>
    </submittedName>
</protein>